<dbReference type="RefSeq" id="WP_168922543.1">
    <property type="nucleotide sequence ID" value="NZ_CP051461.1"/>
</dbReference>
<dbReference type="InterPro" id="IPR042100">
    <property type="entry name" value="Bug_dom1"/>
</dbReference>
<evidence type="ECO:0000313" key="3">
    <source>
        <dbReference type="EMBL" id="QJC56963.1"/>
    </source>
</evidence>
<dbReference type="KEGG" id="pvac:HC248_02274"/>
<keyword evidence="2" id="KW-0732">Signal</keyword>
<accession>A0A6H2HAY8</accession>
<protein>
    <recommendedName>
        <fullName evidence="5">Tripartite tricarboxylate transporter family receptor</fullName>
    </recommendedName>
</protein>
<dbReference type="Pfam" id="PF03401">
    <property type="entry name" value="TctC"/>
    <property type="match status" value="1"/>
</dbReference>
<dbReference type="AlphaFoldDB" id="A0A6H2HAY8"/>
<dbReference type="InterPro" id="IPR005064">
    <property type="entry name" value="BUG"/>
</dbReference>
<dbReference type="CDD" id="cd13578">
    <property type="entry name" value="PBP2_Bug27"/>
    <property type="match status" value="1"/>
</dbReference>
<evidence type="ECO:0000256" key="1">
    <source>
        <dbReference type="ARBA" id="ARBA00006987"/>
    </source>
</evidence>
<feature type="chain" id="PRO_5026043385" description="Tripartite tricarboxylate transporter family receptor" evidence="2">
    <location>
        <begin position="28"/>
        <end position="336"/>
    </location>
</feature>
<dbReference type="SUPFAM" id="SSF53850">
    <property type="entry name" value="Periplasmic binding protein-like II"/>
    <property type="match status" value="1"/>
</dbReference>
<comment type="similarity">
    <text evidence="1">Belongs to the UPF0065 (bug) family.</text>
</comment>
<sequence>MRFRSLTPAVVMCGAAFISPFVSIAYAATTATTPDASVTYPSHSIKLIVPYGTGGGSDILARQISARLLQRWSQAVVVDNRAGASGNIGTEAVVHAAADGYTLLLQNSTMVVNPAVNGKLNYDPEKDLTPIMLLGLTPIALVSSEASKIHTLKELVDYSKANPKALSYASCGIGTPQHFVMELIKQKTQVAATHIGYKGCAPALVDVLGGQVQLAVLSANLAAPHIKSGKLNGVGVSTAVRYTLMPQLASFEEQGLKPLDFSIWYALMGPAKMPADVVRKIFLEVQKILAEPAVIEHLVGAGIEPMHGNGEDLAKLIKTDLLRYAQLAKSAHIKAD</sequence>
<evidence type="ECO:0008006" key="5">
    <source>
        <dbReference type="Google" id="ProtNLM"/>
    </source>
</evidence>
<reference evidence="3 4" key="1">
    <citation type="submission" date="2020-04" db="EMBL/GenBank/DDBJ databases">
        <title>Complete genome of a Psychrophilic, Marine, Gas Vacuolate Bacterium Polaromonas vacuolata KCTC 22033T.</title>
        <authorList>
            <person name="Hwang K."/>
            <person name="Kim K.M."/>
        </authorList>
    </citation>
    <scope>NUCLEOTIDE SEQUENCE [LARGE SCALE GENOMIC DNA]</scope>
    <source>
        <strain evidence="3 4">KCTC 22033</strain>
    </source>
</reference>
<dbReference type="EMBL" id="CP051461">
    <property type="protein sequence ID" value="QJC56963.1"/>
    <property type="molecule type" value="Genomic_DNA"/>
</dbReference>
<gene>
    <name evidence="3" type="ORF">HC248_02274</name>
</gene>
<proteinExistence type="inferred from homology"/>
<dbReference type="PANTHER" id="PTHR42928">
    <property type="entry name" value="TRICARBOXYLATE-BINDING PROTEIN"/>
    <property type="match status" value="1"/>
</dbReference>
<dbReference type="PIRSF" id="PIRSF017082">
    <property type="entry name" value="YflP"/>
    <property type="match status" value="1"/>
</dbReference>
<name>A0A6H2HAY8_9BURK</name>
<dbReference type="PANTHER" id="PTHR42928:SF5">
    <property type="entry name" value="BLR1237 PROTEIN"/>
    <property type="match status" value="1"/>
</dbReference>
<feature type="signal peptide" evidence="2">
    <location>
        <begin position="1"/>
        <end position="27"/>
    </location>
</feature>
<evidence type="ECO:0000313" key="4">
    <source>
        <dbReference type="Proteomes" id="UP000502041"/>
    </source>
</evidence>
<dbReference type="Gene3D" id="3.40.190.150">
    <property type="entry name" value="Bordetella uptake gene, domain 1"/>
    <property type="match status" value="1"/>
</dbReference>
<dbReference type="Proteomes" id="UP000502041">
    <property type="component" value="Chromosome"/>
</dbReference>
<organism evidence="3 4">
    <name type="scientific">Polaromonas vacuolata</name>
    <dbReference type="NCBI Taxonomy" id="37448"/>
    <lineage>
        <taxon>Bacteria</taxon>
        <taxon>Pseudomonadati</taxon>
        <taxon>Pseudomonadota</taxon>
        <taxon>Betaproteobacteria</taxon>
        <taxon>Burkholderiales</taxon>
        <taxon>Comamonadaceae</taxon>
        <taxon>Polaromonas</taxon>
    </lineage>
</organism>
<evidence type="ECO:0000256" key="2">
    <source>
        <dbReference type="SAM" id="SignalP"/>
    </source>
</evidence>
<dbReference type="Gene3D" id="3.40.190.10">
    <property type="entry name" value="Periplasmic binding protein-like II"/>
    <property type="match status" value="1"/>
</dbReference>
<keyword evidence="4" id="KW-1185">Reference proteome</keyword>